<dbReference type="PANTHER" id="PTHR45138">
    <property type="entry name" value="REGULATORY COMPONENTS OF SENSORY TRANSDUCTION SYSTEM"/>
    <property type="match status" value="1"/>
</dbReference>
<keyword evidence="4" id="KW-1185">Reference proteome</keyword>
<dbReference type="NCBIfam" id="TIGR00254">
    <property type="entry name" value="GGDEF"/>
    <property type="match status" value="1"/>
</dbReference>
<name>A0A7G9B6S6_9FIRM</name>
<dbReference type="GO" id="GO:0043709">
    <property type="term" value="P:cell adhesion involved in single-species biofilm formation"/>
    <property type="evidence" value="ECO:0007669"/>
    <property type="project" value="TreeGrafter"/>
</dbReference>
<dbReference type="InterPro" id="IPR000160">
    <property type="entry name" value="GGDEF_dom"/>
</dbReference>
<sequence length="383" mass="43318">MPQNDQETTNVEIIQAEYRRINRKWMGLHFKALFGLALFTFVMEIAMFFVMGQAGLISTSNDIYMWKYILIPSGVNFLCVLVSFLAKRCTKCSDTVKIYVVSLCFALAGFSVYNAHSLFDALFIVFTIPMLMTTAYGNLTLTTLVATCSVIAKAVSDLWLCWDPARVSVTATATEYTDFAMSMVLLLVFYAACVIVIHIEKEKNDVSIQKELERQRLSREMLIDGLTRIQNRHGLRRAFDEMLKDCDSVPYQLAMLDLDNFKQVNDTYGHQKGDRCLQVFGGVLREACGDSAKPFRFGGDEFCILFRGQEMGSAVETCRRIQKQYTAALEAEGEKLPFHTASFGLAAYRAGMTPTQLIRESDAALYEAKREKDQIKVFQALEQ</sequence>
<dbReference type="GO" id="GO:1902201">
    <property type="term" value="P:negative regulation of bacterial-type flagellum-dependent cell motility"/>
    <property type="evidence" value="ECO:0007669"/>
    <property type="project" value="TreeGrafter"/>
</dbReference>
<dbReference type="SMART" id="SM00267">
    <property type="entry name" value="GGDEF"/>
    <property type="match status" value="1"/>
</dbReference>
<dbReference type="GO" id="GO:0005886">
    <property type="term" value="C:plasma membrane"/>
    <property type="evidence" value="ECO:0007669"/>
    <property type="project" value="TreeGrafter"/>
</dbReference>
<dbReference type="CDD" id="cd01949">
    <property type="entry name" value="GGDEF"/>
    <property type="match status" value="1"/>
</dbReference>
<dbReference type="SUPFAM" id="SSF55073">
    <property type="entry name" value="Nucleotide cyclase"/>
    <property type="match status" value="1"/>
</dbReference>
<dbReference type="InterPro" id="IPR043128">
    <property type="entry name" value="Rev_trsase/Diguanyl_cyclase"/>
</dbReference>
<evidence type="ECO:0000313" key="4">
    <source>
        <dbReference type="Proteomes" id="UP000515960"/>
    </source>
</evidence>
<organism evidence="3 4">
    <name type="scientific">Oscillibacter hominis</name>
    <dbReference type="NCBI Taxonomy" id="2763056"/>
    <lineage>
        <taxon>Bacteria</taxon>
        <taxon>Bacillati</taxon>
        <taxon>Bacillota</taxon>
        <taxon>Clostridia</taxon>
        <taxon>Eubacteriales</taxon>
        <taxon>Oscillospiraceae</taxon>
        <taxon>Oscillibacter</taxon>
    </lineage>
</organism>
<protein>
    <submittedName>
        <fullName evidence="3">GGDEF domain-containing protein</fullName>
    </submittedName>
</protein>
<dbReference type="PANTHER" id="PTHR45138:SF9">
    <property type="entry name" value="DIGUANYLATE CYCLASE DGCM-RELATED"/>
    <property type="match status" value="1"/>
</dbReference>
<reference evidence="3 4" key="1">
    <citation type="submission" date="2020-08" db="EMBL/GenBank/DDBJ databases">
        <authorList>
            <person name="Liu C."/>
            <person name="Sun Q."/>
        </authorList>
    </citation>
    <scope>NUCLEOTIDE SEQUENCE [LARGE SCALE GENOMIC DNA]</scope>
    <source>
        <strain evidence="3 4">NSJ-62</strain>
    </source>
</reference>
<evidence type="ECO:0000259" key="2">
    <source>
        <dbReference type="PROSITE" id="PS50887"/>
    </source>
</evidence>
<keyword evidence="1" id="KW-0472">Membrane</keyword>
<gene>
    <name evidence="3" type="ORF">H8790_04360</name>
</gene>
<dbReference type="InterPro" id="IPR050469">
    <property type="entry name" value="Diguanylate_Cyclase"/>
</dbReference>
<proteinExistence type="predicted"/>
<keyword evidence="1" id="KW-0812">Transmembrane</keyword>
<dbReference type="PROSITE" id="PS50887">
    <property type="entry name" value="GGDEF"/>
    <property type="match status" value="1"/>
</dbReference>
<dbReference type="Pfam" id="PF00990">
    <property type="entry name" value="GGDEF"/>
    <property type="match status" value="1"/>
</dbReference>
<feature type="transmembrane region" description="Helical" evidence="1">
    <location>
        <begin position="179"/>
        <end position="199"/>
    </location>
</feature>
<keyword evidence="1" id="KW-1133">Transmembrane helix</keyword>
<dbReference type="RefSeq" id="WP_187333710.1">
    <property type="nucleotide sequence ID" value="NZ_CP060490.1"/>
</dbReference>
<feature type="transmembrane region" description="Helical" evidence="1">
    <location>
        <begin position="28"/>
        <end position="51"/>
    </location>
</feature>
<accession>A0A7G9B6S6</accession>
<dbReference type="Gene3D" id="3.30.70.270">
    <property type="match status" value="1"/>
</dbReference>
<dbReference type="EMBL" id="CP060490">
    <property type="protein sequence ID" value="QNL45257.1"/>
    <property type="molecule type" value="Genomic_DNA"/>
</dbReference>
<dbReference type="KEGG" id="ohi:H8790_04360"/>
<feature type="domain" description="GGDEF" evidence="2">
    <location>
        <begin position="249"/>
        <end position="380"/>
    </location>
</feature>
<evidence type="ECO:0000256" key="1">
    <source>
        <dbReference type="SAM" id="Phobius"/>
    </source>
</evidence>
<feature type="transmembrane region" description="Helical" evidence="1">
    <location>
        <begin position="98"/>
        <end position="131"/>
    </location>
</feature>
<dbReference type="Proteomes" id="UP000515960">
    <property type="component" value="Chromosome"/>
</dbReference>
<dbReference type="InterPro" id="IPR029787">
    <property type="entry name" value="Nucleotide_cyclase"/>
</dbReference>
<evidence type="ECO:0000313" key="3">
    <source>
        <dbReference type="EMBL" id="QNL45257.1"/>
    </source>
</evidence>
<dbReference type="GO" id="GO:0052621">
    <property type="term" value="F:diguanylate cyclase activity"/>
    <property type="evidence" value="ECO:0007669"/>
    <property type="project" value="TreeGrafter"/>
</dbReference>
<dbReference type="AlphaFoldDB" id="A0A7G9B6S6"/>
<feature type="transmembrane region" description="Helical" evidence="1">
    <location>
        <begin position="63"/>
        <end position="86"/>
    </location>
</feature>